<reference evidence="2" key="1">
    <citation type="journal article" date="2016" name="Front. Microbiol.">
        <title>Genome Sequence of the Piezophilic, Mesophilic Sulfate-Reducing Bacterium Desulfovibrio indicus J2T.</title>
        <authorList>
            <person name="Cao J."/>
            <person name="Maignien L."/>
            <person name="Shao Z."/>
            <person name="Alain K."/>
            <person name="Jebbar M."/>
        </authorList>
    </citation>
    <scope>NUCLEOTIDE SEQUENCE</scope>
    <source>
        <strain evidence="2">NBRC 103626</strain>
    </source>
</reference>
<reference evidence="2" key="2">
    <citation type="submission" date="2021-08" db="EMBL/GenBank/DDBJ databases">
        <authorList>
            <person name="Tani A."/>
            <person name="Ola A."/>
            <person name="Ogura Y."/>
            <person name="Katsura K."/>
            <person name="Hayashi T."/>
        </authorList>
    </citation>
    <scope>NUCLEOTIDE SEQUENCE</scope>
    <source>
        <strain evidence="2">NBRC 103626</strain>
    </source>
</reference>
<dbReference type="Proteomes" id="UP001055108">
    <property type="component" value="Unassembled WGS sequence"/>
</dbReference>
<dbReference type="RefSeq" id="WP_238303958.1">
    <property type="nucleotide sequence ID" value="NZ_BPQM01000082.1"/>
</dbReference>
<evidence type="ECO:0000313" key="2">
    <source>
        <dbReference type="EMBL" id="GJD80076.1"/>
    </source>
</evidence>
<feature type="region of interest" description="Disordered" evidence="1">
    <location>
        <begin position="23"/>
        <end position="47"/>
    </location>
</feature>
<organism evidence="2 3">
    <name type="scientific">Methylobacterium gregans</name>
    <dbReference type="NCBI Taxonomy" id="374424"/>
    <lineage>
        <taxon>Bacteria</taxon>
        <taxon>Pseudomonadati</taxon>
        <taxon>Pseudomonadota</taxon>
        <taxon>Alphaproteobacteria</taxon>
        <taxon>Hyphomicrobiales</taxon>
        <taxon>Methylobacteriaceae</taxon>
        <taxon>Methylobacterium</taxon>
    </lineage>
</organism>
<keyword evidence="3" id="KW-1185">Reference proteome</keyword>
<gene>
    <name evidence="2" type="ORF">NBEOAGPD_3311</name>
</gene>
<name>A0AA37HR59_9HYPH</name>
<sequence length="62" mass="6281">MPSLALKAADAGEARARFAQAHPSAPYGTPALPVPAAGAGSFRHDPDTLVVTETAEPSAPRD</sequence>
<evidence type="ECO:0000256" key="1">
    <source>
        <dbReference type="SAM" id="MobiDB-lite"/>
    </source>
</evidence>
<dbReference type="AlphaFoldDB" id="A0AA37HR59"/>
<dbReference type="EMBL" id="BPQM01000082">
    <property type="protein sequence ID" value="GJD80076.1"/>
    <property type="molecule type" value="Genomic_DNA"/>
</dbReference>
<accession>A0AA37HR59</accession>
<comment type="caution">
    <text evidence="2">The sequence shown here is derived from an EMBL/GenBank/DDBJ whole genome shotgun (WGS) entry which is preliminary data.</text>
</comment>
<evidence type="ECO:0000313" key="3">
    <source>
        <dbReference type="Proteomes" id="UP001055108"/>
    </source>
</evidence>
<protein>
    <submittedName>
        <fullName evidence="2">Uncharacterized protein</fullName>
    </submittedName>
</protein>
<proteinExistence type="predicted"/>